<keyword evidence="1" id="KW-0560">Oxidoreductase</keyword>
<dbReference type="Gene3D" id="3.40.50.720">
    <property type="entry name" value="NAD(P)-binding Rossmann-like Domain"/>
    <property type="match status" value="1"/>
</dbReference>
<gene>
    <name evidence="2" type="ORF">EG68_07043</name>
</gene>
<evidence type="ECO:0000256" key="1">
    <source>
        <dbReference type="ARBA" id="ARBA00023002"/>
    </source>
</evidence>
<evidence type="ECO:0000313" key="2">
    <source>
        <dbReference type="EMBL" id="KAF7256226.1"/>
    </source>
</evidence>
<dbReference type="Proteomes" id="UP000822476">
    <property type="component" value="Unassembled WGS sequence"/>
</dbReference>
<accession>A0A8S9YS43</accession>
<dbReference type="PANTHER" id="PTHR43157">
    <property type="entry name" value="PHOSPHATIDYLINOSITOL-GLYCAN BIOSYNTHESIS CLASS F PROTEIN-RELATED"/>
    <property type="match status" value="1"/>
</dbReference>
<protein>
    <recommendedName>
        <fullName evidence="4">Retinol dehydrogenase 12</fullName>
    </recommendedName>
</protein>
<dbReference type="CDD" id="cd05327">
    <property type="entry name" value="retinol-DH_like_SDR_c_like"/>
    <property type="match status" value="1"/>
</dbReference>
<sequence length="337" mass="37217">MANSPVANTTVNEVKGWWRKSCVVPGRLEGKVAVVTGANTGIGLVTAAELARRGCTVIMACRNTERAEAAKKQILDKYGQSNPKNTTMDVADASVTKYLSPVTSEQLVLESLDLDSLKSVREFATRVNSKYPKINYLINNAGLALADYETTKDGFERTIGVNHLSPFLLTELLLPNVKNAAPNSRIINVSSMVHSWGSLHKPDLHIPKAEYDLGVAYYQSKLANVMHARELSRRLQGTGVIVVSLHPGIINSEFFRQHTSFRYRMIHTFLKPTLISPWLGAQTTIYTVLSENVVSGQYYDNCAPKNAATLALDDAECQWLWNKSCELVGITKTSDNQ</sequence>
<organism evidence="2 3">
    <name type="scientific">Paragonimus skrjabini miyazakii</name>
    <dbReference type="NCBI Taxonomy" id="59628"/>
    <lineage>
        <taxon>Eukaryota</taxon>
        <taxon>Metazoa</taxon>
        <taxon>Spiralia</taxon>
        <taxon>Lophotrochozoa</taxon>
        <taxon>Platyhelminthes</taxon>
        <taxon>Trematoda</taxon>
        <taxon>Digenea</taxon>
        <taxon>Plagiorchiida</taxon>
        <taxon>Troglotremata</taxon>
        <taxon>Troglotrematidae</taxon>
        <taxon>Paragonimus</taxon>
    </lineage>
</organism>
<keyword evidence="3" id="KW-1185">Reference proteome</keyword>
<dbReference type="GO" id="GO:0016491">
    <property type="term" value="F:oxidoreductase activity"/>
    <property type="evidence" value="ECO:0007669"/>
    <property type="project" value="UniProtKB-KW"/>
</dbReference>
<dbReference type="InterPro" id="IPR002347">
    <property type="entry name" value="SDR_fam"/>
</dbReference>
<dbReference type="EMBL" id="JTDE01003294">
    <property type="protein sequence ID" value="KAF7256226.1"/>
    <property type="molecule type" value="Genomic_DNA"/>
</dbReference>
<dbReference type="PANTHER" id="PTHR43157:SF31">
    <property type="entry name" value="PHOSPHATIDYLINOSITOL-GLYCAN BIOSYNTHESIS CLASS F PROTEIN"/>
    <property type="match status" value="1"/>
</dbReference>
<dbReference type="SUPFAM" id="SSF51735">
    <property type="entry name" value="NAD(P)-binding Rossmann-fold domains"/>
    <property type="match status" value="1"/>
</dbReference>
<dbReference type="Pfam" id="PF00106">
    <property type="entry name" value="adh_short"/>
    <property type="match status" value="2"/>
</dbReference>
<reference evidence="2" key="1">
    <citation type="submission" date="2019-07" db="EMBL/GenBank/DDBJ databases">
        <title>Annotation for the trematode Paragonimus miyazaki's.</title>
        <authorList>
            <person name="Choi Y.-J."/>
        </authorList>
    </citation>
    <scope>NUCLEOTIDE SEQUENCE</scope>
    <source>
        <strain evidence="2">Japan</strain>
    </source>
</reference>
<dbReference type="AlphaFoldDB" id="A0A8S9YS43"/>
<dbReference type="OrthoDB" id="191139at2759"/>
<name>A0A8S9YS43_9TREM</name>
<comment type="caution">
    <text evidence="2">The sequence shown here is derived from an EMBL/GenBank/DDBJ whole genome shotgun (WGS) entry which is preliminary data.</text>
</comment>
<evidence type="ECO:0008006" key="4">
    <source>
        <dbReference type="Google" id="ProtNLM"/>
    </source>
</evidence>
<evidence type="ECO:0000313" key="3">
    <source>
        <dbReference type="Proteomes" id="UP000822476"/>
    </source>
</evidence>
<proteinExistence type="predicted"/>
<dbReference type="InterPro" id="IPR036291">
    <property type="entry name" value="NAD(P)-bd_dom_sf"/>
</dbReference>
<dbReference type="PRINTS" id="PR00081">
    <property type="entry name" value="GDHRDH"/>
</dbReference>